<dbReference type="EMBL" id="CP001145">
    <property type="protein sequence ID" value="ACI18255.1"/>
    <property type="molecule type" value="Genomic_DNA"/>
</dbReference>
<dbReference type="HOGENOM" id="CLU_2069105_0_0_9"/>
<accession>B5Y6S7</accession>
<organism evidence="1 2">
    <name type="scientific">Coprothermobacter proteolyticus (strain ATCC 35245 / DSM 5265 / OCM 4 / BT)</name>
    <dbReference type="NCBI Taxonomy" id="309798"/>
    <lineage>
        <taxon>Bacteria</taxon>
        <taxon>Pseudomonadati</taxon>
        <taxon>Coprothermobacterota</taxon>
        <taxon>Coprothermobacteria</taxon>
        <taxon>Coprothermobacterales</taxon>
        <taxon>Coprothermobacteraceae</taxon>
        <taxon>Coprothermobacter</taxon>
    </lineage>
</organism>
<dbReference type="Proteomes" id="UP000001732">
    <property type="component" value="Chromosome"/>
</dbReference>
<dbReference type="STRING" id="309798.COPRO5265_0104"/>
<reference evidence="1 2" key="2">
    <citation type="journal article" date="2014" name="Genome Announc.">
        <title>Complete Genome Sequence of Coprothermobacter proteolyticus DSM 5265.</title>
        <authorList>
            <person name="Alexiev A."/>
            <person name="Coil D.A."/>
            <person name="Badger J.H."/>
            <person name="Enticknap J."/>
            <person name="Ward N."/>
            <person name="Robb F.T."/>
            <person name="Eisen J.A."/>
        </authorList>
    </citation>
    <scope>NUCLEOTIDE SEQUENCE [LARGE SCALE GENOMIC DNA]</scope>
    <source>
        <strain evidence="2">ATCC 35245 / DSM 5265 / OCM 4 / BT</strain>
    </source>
</reference>
<dbReference type="RefSeq" id="WP_012544905.1">
    <property type="nucleotide sequence ID" value="NC_011295.1"/>
</dbReference>
<gene>
    <name evidence="1" type="ordered locus">COPRO5265_0104</name>
</gene>
<proteinExistence type="predicted"/>
<sequence>MKWWEVDFERIKESEEFKKLTGVWLELKLGYLVFHVPVNLFYLSYVLAKSSGKEQITYTLTGGFVLQIALSDVERVLSHIEKGEKPFSLNLVIDGKKREVVATPVKVPPSSDANTLES</sequence>
<name>B5Y6S7_COPPD</name>
<dbReference type="KEGG" id="cpo:COPRO5265_0104"/>
<protein>
    <submittedName>
        <fullName evidence="1">Uncharacterized protein</fullName>
    </submittedName>
</protein>
<evidence type="ECO:0000313" key="1">
    <source>
        <dbReference type="EMBL" id="ACI18255.1"/>
    </source>
</evidence>
<keyword evidence="2" id="KW-1185">Reference proteome</keyword>
<dbReference type="AlphaFoldDB" id="B5Y6S7"/>
<reference evidence="2" key="1">
    <citation type="submission" date="2008-08" db="EMBL/GenBank/DDBJ databases">
        <title>The complete genome sequence of Coprothermobacter proteolyticus strain ATCC 5245 / DSM 5265 / BT.</title>
        <authorList>
            <person name="Dodson R.J."/>
            <person name="Durkin A.S."/>
            <person name="Wu M."/>
            <person name="Eisen J."/>
            <person name="Sutton G."/>
        </authorList>
    </citation>
    <scope>NUCLEOTIDE SEQUENCE [LARGE SCALE GENOMIC DNA]</scope>
    <source>
        <strain evidence="2">ATCC 35245 / DSM 5265 / OCM 4 / BT</strain>
    </source>
</reference>
<evidence type="ECO:0000313" key="2">
    <source>
        <dbReference type="Proteomes" id="UP000001732"/>
    </source>
</evidence>